<evidence type="ECO:0000313" key="3">
    <source>
        <dbReference type="Proteomes" id="UP001642520"/>
    </source>
</evidence>
<dbReference type="Proteomes" id="UP001642520">
    <property type="component" value="Unassembled WGS sequence"/>
</dbReference>
<feature type="compositionally biased region" description="Polar residues" evidence="1">
    <location>
        <begin position="212"/>
        <end position="221"/>
    </location>
</feature>
<organism evidence="2 3">
    <name type="scientific">Xylocopa violacea</name>
    <name type="common">Violet carpenter bee</name>
    <name type="synonym">Apis violacea</name>
    <dbReference type="NCBI Taxonomy" id="135666"/>
    <lineage>
        <taxon>Eukaryota</taxon>
        <taxon>Metazoa</taxon>
        <taxon>Ecdysozoa</taxon>
        <taxon>Arthropoda</taxon>
        <taxon>Hexapoda</taxon>
        <taxon>Insecta</taxon>
        <taxon>Pterygota</taxon>
        <taxon>Neoptera</taxon>
        <taxon>Endopterygota</taxon>
        <taxon>Hymenoptera</taxon>
        <taxon>Apocrita</taxon>
        <taxon>Aculeata</taxon>
        <taxon>Apoidea</taxon>
        <taxon>Anthophila</taxon>
        <taxon>Apidae</taxon>
        <taxon>Xylocopa</taxon>
        <taxon>Xylocopa</taxon>
    </lineage>
</organism>
<name>A0ABP1NXV3_XYLVO</name>
<sequence length="596" mass="66166">MTTNAVRNYKTGENLKKILKSENAKNEPCIESEAQYCQKSSFQTSTSKDAATESYVHTDNVYITAEIYSMTDLPACLQPDNCKQTPAKPGTIVPEYYEGKCVILFAFRCKGVDTSEPFEASAPIKHISPSVEVQGNLQQSRSSATRKTECENVHAFRMTATFPGVAPKIIKIRTSGARCKETCPNLIVTEASQTEDATTVCRNSEGHGDGTKINTSISISTEVVDEASYPSWMQEREEESEKREATVEKSKRSEAAAEKSKRSEATAEKSKRSEAAAEKSRKIETTVEKSRRGEGAAEKSRKIETTVEKSKRSKATREEWKADKSVGEKSGIDGGKSVSTDIEETDAGPSSKEATTNTSNVVSVDTVANKRPSKRTASIYEMGTMITSHSTTLLDRPKRRGNCRVICAESCQSFYSNVRMGGNFRHCTNVVHPVPSRCMVPCDREPVSICSTTNRLNSCESLDYCGNRCFDRRTSCHGTESNEFCPATDCWASRNKRSLGSFREPFTRHQVGRINNAHGCSMAGGPLEAAQHRSNRNNACNQYYLNFNRAYNTAGRYCLCHNGYSVRNANPYYCPVRSQTPYGTPRSYCYSFNAWY</sequence>
<accession>A0ABP1NXV3</accession>
<protein>
    <submittedName>
        <fullName evidence="2">Uncharacterized protein</fullName>
    </submittedName>
</protein>
<evidence type="ECO:0000313" key="2">
    <source>
        <dbReference type="EMBL" id="CAL7944827.1"/>
    </source>
</evidence>
<gene>
    <name evidence="2" type="ORF">XYLVIOL_LOCUS6867</name>
</gene>
<dbReference type="EMBL" id="CAXAJV020001293">
    <property type="protein sequence ID" value="CAL7944827.1"/>
    <property type="molecule type" value="Genomic_DNA"/>
</dbReference>
<evidence type="ECO:0000256" key="1">
    <source>
        <dbReference type="SAM" id="MobiDB-lite"/>
    </source>
</evidence>
<comment type="caution">
    <text evidence="2">The sequence shown here is derived from an EMBL/GenBank/DDBJ whole genome shotgun (WGS) entry which is preliminary data.</text>
</comment>
<keyword evidence="3" id="KW-1185">Reference proteome</keyword>
<feature type="region of interest" description="Disordered" evidence="1">
    <location>
        <begin position="195"/>
        <end position="371"/>
    </location>
</feature>
<reference evidence="2 3" key="1">
    <citation type="submission" date="2024-08" db="EMBL/GenBank/DDBJ databases">
        <authorList>
            <person name="Will J Nash"/>
            <person name="Angela Man"/>
            <person name="Seanna McTaggart"/>
            <person name="Kendall Baker"/>
            <person name="Tom Barker"/>
            <person name="Leah Catchpole"/>
            <person name="Alex Durrant"/>
            <person name="Karim Gharbi"/>
            <person name="Naomi Irish"/>
            <person name="Gemy Kaithakottil"/>
            <person name="Debby Ku"/>
            <person name="Aaliyah Providence"/>
            <person name="Felix Shaw"/>
            <person name="David Swarbreck"/>
            <person name="Chris Watkins"/>
            <person name="Ann M. McCartney"/>
            <person name="Giulio Formenti"/>
            <person name="Alice Mouton"/>
            <person name="Noel Vella"/>
            <person name="Bjorn M von Reumont"/>
            <person name="Adriana Vella"/>
            <person name="Wilfried Haerty"/>
        </authorList>
    </citation>
    <scope>NUCLEOTIDE SEQUENCE [LARGE SCALE GENOMIC DNA]</scope>
</reference>
<feature type="compositionally biased region" description="Basic and acidic residues" evidence="1">
    <location>
        <begin position="239"/>
        <end position="331"/>
    </location>
</feature>
<proteinExistence type="predicted"/>
<feature type="compositionally biased region" description="Low complexity" evidence="1">
    <location>
        <begin position="355"/>
        <end position="367"/>
    </location>
</feature>